<dbReference type="AlphaFoldDB" id="A0AAW3JSE5"/>
<organism evidence="1 2">
    <name type="scientific">Butyribacter intestini</name>
    <dbReference type="NCBI Taxonomy" id="1703332"/>
    <lineage>
        <taxon>Bacteria</taxon>
        <taxon>Bacillati</taxon>
        <taxon>Bacillota</taxon>
        <taxon>Clostridia</taxon>
        <taxon>Lachnospirales</taxon>
        <taxon>Lachnospiraceae</taxon>
        <taxon>Butyribacter</taxon>
    </lineage>
</organism>
<dbReference type="EMBL" id="LLKB01000001">
    <property type="protein sequence ID" value="KQC85793.1"/>
    <property type="molecule type" value="Genomic_DNA"/>
</dbReference>
<evidence type="ECO:0000313" key="1">
    <source>
        <dbReference type="EMBL" id="KQC85793.1"/>
    </source>
</evidence>
<gene>
    <name evidence="1" type="ORF">APZ18_00885</name>
</gene>
<protein>
    <recommendedName>
        <fullName evidence="3">Subtilin biosynthesis sensor protein SpaK</fullName>
    </recommendedName>
</protein>
<reference evidence="1 2" key="1">
    <citation type="submission" date="2015-10" db="EMBL/GenBank/DDBJ databases">
        <title>Butyribacter intestini gen. nov., sp. nov., a butyric acid-producing bacterium of the family Lachnospiraceae isolated from the human faeces.</title>
        <authorList>
            <person name="Zou Y."/>
            <person name="Xue W."/>
            <person name="Luo G."/>
            <person name="Lv M."/>
        </authorList>
    </citation>
    <scope>NUCLEOTIDE SEQUENCE [LARGE SCALE GENOMIC DNA]</scope>
    <source>
        <strain evidence="1 2">TF01-11</strain>
    </source>
</reference>
<dbReference type="RefSeq" id="WP_055940695.1">
    <property type="nucleotide sequence ID" value="NZ_JAQDCV010000006.1"/>
</dbReference>
<accession>A0AAW3JSE5</accession>
<proteinExistence type="predicted"/>
<keyword evidence="2" id="KW-1185">Reference proteome</keyword>
<name>A0AAW3JSE5_9FIRM</name>
<evidence type="ECO:0000313" key="2">
    <source>
        <dbReference type="Proteomes" id="UP000050833"/>
    </source>
</evidence>
<comment type="caution">
    <text evidence="1">The sequence shown here is derived from an EMBL/GenBank/DDBJ whole genome shotgun (WGS) entry which is preliminary data.</text>
</comment>
<dbReference type="Proteomes" id="UP000050833">
    <property type="component" value="Unassembled WGS sequence"/>
</dbReference>
<evidence type="ECO:0008006" key="3">
    <source>
        <dbReference type="Google" id="ProtNLM"/>
    </source>
</evidence>
<sequence>MNFRTVDEFEKFNFDEAHISGIEIKSGHVFLYLDNVMIAADNSCNRDIREMRTNDLVLKLQDGVVTSFVKEGVKVYNADGVFQREIPDEIIPVDKYQETFDLLADKYMLEATVKRDEIAGENVYEFEIEYEEFSYLLVVKANHDTQEWDRFMNKE</sequence>